<dbReference type="NCBIfam" id="TIGR02276">
    <property type="entry name" value="beta_rpt_yvtn"/>
    <property type="match status" value="3"/>
</dbReference>
<dbReference type="Gene3D" id="2.130.10.10">
    <property type="entry name" value="YVTN repeat-like/Quinoprotein amine dehydrogenase"/>
    <property type="match status" value="3"/>
</dbReference>
<organism evidence="4 5">
    <name type="scientific">Cryobacterium fucosi</name>
    <dbReference type="NCBI Taxonomy" id="1259157"/>
    <lineage>
        <taxon>Bacteria</taxon>
        <taxon>Bacillati</taxon>
        <taxon>Actinomycetota</taxon>
        <taxon>Actinomycetes</taxon>
        <taxon>Micrococcales</taxon>
        <taxon>Microbacteriaceae</taxon>
        <taxon>Cryobacterium</taxon>
    </lineage>
</organism>
<comment type="caution">
    <text evidence="4">The sequence shown here is derived from an EMBL/GenBank/DDBJ whole genome shotgun (WGS) entry which is preliminary data.</text>
</comment>
<dbReference type="Pfam" id="PF21783">
    <property type="entry name" value="YNCE"/>
    <property type="match status" value="1"/>
</dbReference>
<sequence length="365" mass="37344">MNRKRAVAIGAIPVVVFALAAAVLVATADDTKSQASPHEDLVTGTVWVANEDGGSLTAIDAASNTVATTLTGIESPHNVQASADGRSVWAVSGTTSMAVKIDSSSLAVTGTVATGAMPTHVVVTPDLKTSYVSNNADNTVTAINTTTMESTATIAVGTGPHGLRPSPDGEWIYVANIGGTTLSVIDTATNSQVAEVEVGTTPAQVAFSPDGRFVYTSLSGEGAVAKVDVATRKLVAKTAVGPGPIQTFVSPDNKFLLVANQGTKEKPGTTVSVLDTETFTVLQTVKTGKGAHGVVVDPSSRHAYITNMFEDSVAVLDLKSLKVVSRIPVGSTPNGISFSTQVVKRSPATGLDLRMDSNGAPSMGH</sequence>
<gene>
    <name evidence="4" type="ORF">E3T48_07545</name>
</gene>
<protein>
    <recommendedName>
        <fullName evidence="3">YNCE-like beta-propeller domain-containing protein</fullName>
    </recommendedName>
</protein>
<keyword evidence="1 2" id="KW-0732">Signal</keyword>
<feature type="chain" id="PRO_5020897255" description="YNCE-like beta-propeller domain-containing protein" evidence="2">
    <location>
        <begin position="29"/>
        <end position="365"/>
    </location>
</feature>
<evidence type="ECO:0000313" key="4">
    <source>
        <dbReference type="EMBL" id="TFD78281.1"/>
    </source>
</evidence>
<dbReference type="PANTHER" id="PTHR47197">
    <property type="entry name" value="PROTEIN NIRF"/>
    <property type="match status" value="1"/>
</dbReference>
<evidence type="ECO:0000313" key="5">
    <source>
        <dbReference type="Proteomes" id="UP000298313"/>
    </source>
</evidence>
<evidence type="ECO:0000256" key="2">
    <source>
        <dbReference type="SAM" id="SignalP"/>
    </source>
</evidence>
<dbReference type="InterPro" id="IPR048433">
    <property type="entry name" value="YNCE-like_beta-prop"/>
</dbReference>
<accession>A0A4R9B944</accession>
<evidence type="ECO:0000259" key="3">
    <source>
        <dbReference type="Pfam" id="PF21783"/>
    </source>
</evidence>
<dbReference type="RefSeq" id="WP_134523366.1">
    <property type="nucleotide sequence ID" value="NZ_SOHH01000061.1"/>
</dbReference>
<dbReference type="SUPFAM" id="SSF50974">
    <property type="entry name" value="Nitrous oxide reductase, N-terminal domain"/>
    <property type="match status" value="1"/>
</dbReference>
<dbReference type="EMBL" id="SOHH01000061">
    <property type="protein sequence ID" value="TFD78281.1"/>
    <property type="molecule type" value="Genomic_DNA"/>
</dbReference>
<proteinExistence type="predicted"/>
<dbReference type="InterPro" id="IPR011045">
    <property type="entry name" value="N2O_reductase_N"/>
</dbReference>
<dbReference type="Proteomes" id="UP000298313">
    <property type="component" value="Unassembled WGS sequence"/>
</dbReference>
<evidence type="ECO:0000256" key="1">
    <source>
        <dbReference type="ARBA" id="ARBA00022729"/>
    </source>
</evidence>
<feature type="domain" description="YNCE-like beta-propeller" evidence="3">
    <location>
        <begin position="103"/>
        <end position="340"/>
    </location>
</feature>
<keyword evidence="5" id="KW-1185">Reference proteome</keyword>
<name>A0A4R9B944_9MICO</name>
<dbReference type="InterPro" id="IPR051200">
    <property type="entry name" value="Host-pathogen_enzymatic-act"/>
</dbReference>
<dbReference type="InterPro" id="IPR015943">
    <property type="entry name" value="WD40/YVTN_repeat-like_dom_sf"/>
</dbReference>
<dbReference type="PANTHER" id="PTHR47197:SF3">
    <property type="entry name" value="DIHYDRO-HEME D1 DEHYDROGENASE"/>
    <property type="match status" value="1"/>
</dbReference>
<dbReference type="InterPro" id="IPR011964">
    <property type="entry name" value="YVTN_b-propeller_repeat"/>
</dbReference>
<dbReference type="OrthoDB" id="9774579at2"/>
<reference evidence="4 5" key="1">
    <citation type="submission" date="2019-03" db="EMBL/GenBank/DDBJ databases">
        <title>Genomics of glacier-inhabiting Cryobacterium strains.</title>
        <authorList>
            <person name="Liu Q."/>
            <person name="Xin Y.-H."/>
        </authorList>
    </citation>
    <scope>NUCLEOTIDE SEQUENCE [LARGE SCALE GENOMIC DNA]</scope>
    <source>
        <strain evidence="4 5">Hh4</strain>
    </source>
</reference>
<feature type="signal peptide" evidence="2">
    <location>
        <begin position="1"/>
        <end position="28"/>
    </location>
</feature>
<dbReference type="AlphaFoldDB" id="A0A4R9B944"/>